<dbReference type="EMBL" id="JANAVB010004021">
    <property type="protein sequence ID" value="KAJ6849028.1"/>
    <property type="molecule type" value="Genomic_DNA"/>
</dbReference>
<feature type="transmembrane region" description="Helical" evidence="2">
    <location>
        <begin position="70"/>
        <end position="89"/>
    </location>
</feature>
<dbReference type="PANTHER" id="PTHR46996:SF6">
    <property type="entry name" value="OS05G0488500 PROTEIN"/>
    <property type="match status" value="1"/>
</dbReference>
<feature type="compositionally biased region" description="Low complexity" evidence="1">
    <location>
        <begin position="234"/>
        <end position="248"/>
    </location>
</feature>
<keyword evidence="2" id="KW-0472">Membrane</keyword>
<dbReference type="Proteomes" id="UP001140949">
    <property type="component" value="Unassembled WGS sequence"/>
</dbReference>
<proteinExistence type="predicted"/>
<accession>A0AAX6I7K9</accession>
<reference evidence="3" key="2">
    <citation type="submission" date="2023-04" db="EMBL/GenBank/DDBJ databases">
        <authorList>
            <person name="Bruccoleri R.E."/>
            <person name="Oakeley E.J."/>
            <person name="Faust A.-M."/>
            <person name="Dessus-Babus S."/>
            <person name="Altorfer M."/>
            <person name="Burckhardt D."/>
            <person name="Oertli M."/>
            <person name="Naumann U."/>
            <person name="Petersen F."/>
            <person name="Wong J."/>
        </authorList>
    </citation>
    <scope>NUCLEOTIDE SEQUENCE</scope>
    <source>
        <strain evidence="3">GSM-AAB239-AS_SAM_17_03QT</strain>
        <tissue evidence="3">Leaf</tissue>
    </source>
</reference>
<dbReference type="PANTHER" id="PTHR46996">
    <property type="entry name" value="OS05G0488500 PROTEIN"/>
    <property type="match status" value="1"/>
</dbReference>
<comment type="caution">
    <text evidence="3">The sequence shown here is derived from an EMBL/GenBank/DDBJ whole genome shotgun (WGS) entry which is preliminary data.</text>
</comment>
<feature type="region of interest" description="Disordered" evidence="1">
    <location>
        <begin position="217"/>
        <end position="248"/>
    </location>
</feature>
<evidence type="ECO:0000313" key="3">
    <source>
        <dbReference type="EMBL" id="KAJ6849028.1"/>
    </source>
</evidence>
<protein>
    <submittedName>
        <fullName evidence="3">Uncharacterized protein</fullName>
    </submittedName>
</protein>
<organism evidence="3 4">
    <name type="scientific">Iris pallida</name>
    <name type="common">Sweet iris</name>
    <dbReference type="NCBI Taxonomy" id="29817"/>
    <lineage>
        <taxon>Eukaryota</taxon>
        <taxon>Viridiplantae</taxon>
        <taxon>Streptophyta</taxon>
        <taxon>Embryophyta</taxon>
        <taxon>Tracheophyta</taxon>
        <taxon>Spermatophyta</taxon>
        <taxon>Magnoliopsida</taxon>
        <taxon>Liliopsida</taxon>
        <taxon>Asparagales</taxon>
        <taxon>Iridaceae</taxon>
        <taxon>Iridoideae</taxon>
        <taxon>Irideae</taxon>
        <taxon>Iris</taxon>
    </lineage>
</organism>
<reference evidence="3" key="1">
    <citation type="journal article" date="2023" name="GigaByte">
        <title>Genome assembly of the bearded iris, Iris pallida Lam.</title>
        <authorList>
            <person name="Bruccoleri R.E."/>
            <person name="Oakeley E.J."/>
            <person name="Faust A.M.E."/>
            <person name="Altorfer M."/>
            <person name="Dessus-Babus S."/>
            <person name="Burckhardt D."/>
            <person name="Oertli M."/>
            <person name="Naumann U."/>
            <person name="Petersen F."/>
            <person name="Wong J."/>
        </authorList>
    </citation>
    <scope>NUCLEOTIDE SEQUENCE</scope>
    <source>
        <strain evidence="3">GSM-AAB239-AS_SAM_17_03QT</strain>
    </source>
</reference>
<evidence type="ECO:0000256" key="2">
    <source>
        <dbReference type="SAM" id="Phobius"/>
    </source>
</evidence>
<sequence>MSPSSSSSSSSSAMVDCRSLIEFCRAFEQHRNRGPPPPSSSAIRSRRSKSLNPLSHPFCEHSPFAAVDALLLLLVLAALSVLSLPYLLALLRHAPSLLSLLPPVAYSSALPLALLALALASLLALAAYELLAHRLRKCASPYCRGLRKAVEFDIQLESEDCVRCLPPAPMAAFAPRPPLDLAGDHREELEAELRKMAPLGGRTVLIFPLPLRLPRREDGGVGRQESQEDQEVNFFSSFSSTTTTKNNK</sequence>
<evidence type="ECO:0000256" key="1">
    <source>
        <dbReference type="SAM" id="MobiDB-lite"/>
    </source>
</evidence>
<keyword evidence="2" id="KW-1133">Transmembrane helix</keyword>
<keyword evidence="4" id="KW-1185">Reference proteome</keyword>
<evidence type="ECO:0000313" key="4">
    <source>
        <dbReference type="Proteomes" id="UP001140949"/>
    </source>
</evidence>
<feature type="transmembrane region" description="Helical" evidence="2">
    <location>
        <begin position="109"/>
        <end position="131"/>
    </location>
</feature>
<dbReference type="AlphaFoldDB" id="A0AAX6I7K9"/>
<gene>
    <name evidence="3" type="ORF">M6B38_271790</name>
</gene>
<name>A0AAX6I7K9_IRIPA</name>
<keyword evidence="2" id="KW-0812">Transmembrane</keyword>